<feature type="region of interest" description="Disordered" evidence="1">
    <location>
        <begin position="47"/>
        <end position="72"/>
    </location>
</feature>
<dbReference type="AlphaFoldDB" id="A0A3P8FKD5"/>
<organism evidence="2 3">
    <name type="scientific">Schistosoma mattheei</name>
    <dbReference type="NCBI Taxonomy" id="31246"/>
    <lineage>
        <taxon>Eukaryota</taxon>
        <taxon>Metazoa</taxon>
        <taxon>Spiralia</taxon>
        <taxon>Lophotrochozoa</taxon>
        <taxon>Platyhelminthes</taxon>
        <taxon>Trematoda</taxon>
        <taxon>Digenea</taxon>
        <taxon>Strigeidida</taxon>
        <taxon>Schistosomatoidea</taxon>
        <taxon>Schistosomatidae</taxon>
        <taxon>Schistosoma</taxon>
    </lineage>
</organism>
<proteinExistence type="predicted"/>
<name>A0A3P8FKD5_9TREM</name>
<dbReference type="Proteomes" id="UP000269396">
    <property type="component" value="Unassembled WGS sequence"/>
</dbReference>
<evidence type="ECO:0000256" key="1">
    <source>
        <dbReference type="SAM" id="MobiDB-lite"/>
    </source>
</evidence>
<gene>
    <name evidence="2" type="ORF">SMTD_LOCUS18316</name>
</gene>
<protein>
    <submittedName>
        <fullName evidence="2">Uncharacterized protein</fullName>
    </submittedName>
</protein>
<reference evidence="2 3" key="1">
    <citation type="submission" date="2018-11" db="EMBL/GenBank/DDBJ databases">
        <authorList>
            <consortium name="Pathogen Informatics"/>
        </authorList>
    </citation>
    <scope>NUCLEOTIDE SEQUENCE [LARGE SCALE GENOMIC DNA]</scope>
    <source>
        <strain>Denwood</strain>
        <strain evidence="3">Zambia</strain>
    </source>
</reference>
<accession>A0A3P8FKD5</accession>
<evidence type="ECO:0000313" key="3">
    <source>
        <dbReference type="Proteomes" id="UP000269396"/>
    </source>
</evidence>
<keyword evidence="3" id="KW-1185">Reference proteome</keyword>
<evidence type="ECO:0000313" key="2">
    <source>
        <dbReference type="EMBL" id="VDP76752.1"/>
    </source>
</evidence>
<sequence>MCYVLRMSEHRLPRHTMLTGVGDGWKKVKGDQTKMWHQYLNSLTSSLSHQQPTIGGNKPYSGKGRSQEEAMEVDRTRIDESTQIYHMPIPHLESSRPKEKWKIKEQVTPRNGYRYMKDEQQLNRTRKGGRIQSVLENAGWRPMLHWEKQA</sequence>
<dbReference type="EMBL" id="UZAL01040260">
    <property type="protein sequence ID" value="VDP76752.1"/>
    <property type="molecule type" value="Genomic_DNA"/>
</dbReference>